<name>A0A1Y2HGA9_9FUNG</name>
<proteinExistence type="inferred from homology"/>
<feature type="transmembrane region" description="Helical" evidence="7">
    <location>
        <begin position="36"/>
        <end position="57"/>
    </location>
</feature>
<keyword evidence="10" id="KW-1185">Reference proteome</keyword>
<dbReference type="Gene3D" id="3.40.50.80">
    <property type="entry name" value="Nucleotide-binding domain of ferredoxin-NADP reductase (FNR) module"/>
    <property type="match status" value="1"/>
</dbReference>
<evidence type="ECO:0000256" key="6">
    <source>
        <dbReference type="PIRSR" id="PIRSR601834-1"/>
    </source>
</evidence>
<feature type="binding site" evidence="6">
    <location>
        <position position="454"/>
    </location>
    <ligand>
        <name>FAD</name>
        <dbReference type="ChEBI" id="CHEBI:57692"/>
    </ligand>
</feature>
<dbReference type="InterPro" id="IPR001834">
    <property type="entry name" value="CBR-like"/>
</dbReference>
<reference evidence="9 10" key="1">
    <citation type="submission" date="2016-07" db="EMBL/GenBank/DDBJ databases">
        <title>Pervasive Adenine N6-methylation of Active Genes in Fungi.</title>
        <authorList>
            <consortium name="DOE Joint Genome Institute"/>
            <person name="Mondo S.J."/>
            <person name="Dannebaum R.O."/>
            <person name="Kuo R.C."/>
            <person name="Labutti K."/>
            <person name="Haridas S."/>
            <person name="Kuo A."/>
            <person name="Salamov A."/>
            <person name="Ahrendt S.R."/>
            <person name="Lipzen A."/>
            <person name="Sullivan W."/>
            <person name="Andreopoulos W.B."/>
            <person name="Clum A."/>
            <person name="Lindquist E."/>
            <person name="Daum C."/>
            <person name="Ramamoorthy G.K."/>
            <person name="Gryganskyi A."/>
            <person name="Culley D."/>
            <person name="Magnuson J.K."/>
            <person name="James T.Y."/>
            <person name="O'Malley M.A."/>
            <person name="Stajich J.E."/>
            <person name="Spatafora J.W."/>
            <person name="Visel A."/>
            <person name="Grigoriev I.V."/>
        </authorList>
    </citation>
    <scope>NUCLEOTIDE SEQUENCE [LARGE SCALE GENOMIC DNA]</scope>
    <source>
        <strain evidence="9 10">PL171</strain>
    </source>
</reference>
<sequence>MSAPARKPTSAALEEGSLSNCFGTCMAQRWWDKPFVAPHAIMMILFWSFLLPAGAIYMRHFGNNSRAGVWIHAGVQLVGTLGVLVSGSLIVFNGVSPASIAQVISGWPVFMLTLFQVVRAPKSRRLGRQVHGAMGVLAIILAYGNLPQGYSIMAPLKKEPLHPMWLSFWLTIYRRMKLMSAPPAALDQSGFSPLGTNTQGPTVMDMKYNNGANNASYGQQPAHELNDYSTPTFAPAAASSAGPDYAAAGASVTNPHLHMGGLMPSTTPATPMIPSPSTPAGRVLTWNDLDHAVRVGGEQLVVGPNNSVINISSWITTHPGGQQVLYDAIGTSIIQDVFPSRNVPPVTSAMTSEEWRQSKMQAMIVGTLRPTPGVGLGEFDACEYRRYALVRKDLLSGANATHKTWQVGLAELYPSSAGAPMFLLPGHATIRSLNSTLGRGNVNIPTSGWISRYYTPIAGTMSRFDLAIKRVPNGIMTHLLEALDMNKCPQIQVRGPFGTPLLNPQRPLPMASGCWENLHAMWTFFNPDFPGTVNAPTNGLPQPGSKVTVLGPADEPGMAYVAPYTGGQQQAQPVVAPMKNIMPWVGYAPKMTVVCAEADLGSIMGRQILDSVADAMPAQFKLHYRVKSAVGSSMNARVSVGRVNAEYLRSVFADGAITSATVIVCGPQRFLDDCFHALTDDVMGVPEENVIMLPPATYLATATNGPVLVEGSPGMRVKRDERGQPAFFARM</sequence>
<dbReference type="Gene3D" id="2.40.30.10">
    <property type="entry name" value="Translation factors"/>
    <property type="match status" value="1"/>
</dbReference>
<keyword evidence="7" id="KW-1133">Transmembrane helix</keyword>
<dbReference type="AlphaFoldDB" id="A0A1Y2HGA9"/>
<evidence type="ECO:0000256" key="5">
    <source>
        <dbReference type="ARBA" id="ARBA00023002"/>
    </source>
</evidence>
<dbReference type="SUPFAM" id="SSF52343">
    <property type="entry name" value="Ferredoxin reductase-like, C-terminal NADP-linked domain"/>
    <property type="match status" value="1"/>
</dbReference>
<protein>
    <recommendedName>
        <fullName evidence="8">Flavoprotein pyridine nucleotide cytochrome reductase-like FAD-binding domain-containing protein</fullName>
    </recommendedName>
</protein>
<dbReference type="GO" id="GO:0016491">
    <property type="term" value="F:oxidoreductase activity"/>
    <property type="evidence" value="ECO:0007669"/>
    <property type="project" value="UniProtKB-KW"/>
</dbReference>
<dbReference type="InterPro" id="IPR008333">
    <property type="entry name" value="Cbr1-like_FAD-bd_dom"/>
</dbReference>
<feature type="transmembrane region" description="Helical" evidence="7">
    <location>
        <begin position="98"/>
        <end position="118"/>
    </location>
</feature>
<keyword evidence="5" id="KW-0560">Oxidoreductase</keyword>
<evidence type="ECO:0000259" key="8">
    <source>
        <dbReference type="Pfam" id="PF00970"/>
    </source>
</evidence>
<comment type="similarity">
    <text evidence="2">Belongs to the flavoprotein pyridine nucleotide cytochrome reductase family.</text>
</comment>
<dbReference type="SUPFAM" id="SSF55856">
    <property type="entry name" value="Cytochrome b5-like heme/steroid binding domain"/>
    <property type="match status" value="1"/>
</dbReference>
<feature type="domain" description="Flavoprotein pyridine nucleotide cytochrome reductase-like FAD-binding" evidence="8">
    <location>
        <begin position="449"/>
        <end position="499"/>
    </location>
</feature>
<dbReference type="Pfam" id="PF00970">
    <property type="entry name" value="FAD_binding_6"/>
    <property type="match status" value="1"/>
</dbReference>
<dbReference type="EMBL" id="MCFL01000034">
    <property type="protein sequence ID" value="ORZ33579.1"/>
    <property type="molecule type" value="Genomic_DNA"/>
</dbReference>
<dbReference type="CDD" id="cd08760">
    <property type="entry name" value="Cyt_b561_FRRS1_like"/>
    <property type="match status" value="1"/>
</dbReference>
<dbReference type="InterPro" id="IPR039261">
    <property type="entry name" value="FNR_nucleotide-bd"/>
</dbReference>
<evidence type="ECO:0000313" key="10">
    <source>
        <dbReference type="Proteomes" id="UP000193411"/>
    </source>
</evidence>
<feature type="binding site" evidence="6">
    <location>
        <position position="469"/>
    </location>
    <ligand>
        <name>FAD</name>
        <dbReference type="ChEBI" id="CHEBI:57692"/>
    </ligand>
</feature>
<keyword evidence="3 6" id="KW-0285">Flavoprotein</keyword>
<organism evidence="9 10">
    <name type="scientific">Catenaria anguillulae PL171</name>
    <dbReference type="NCBI Taxonomy" id="765915"/>
    <lineage>
        <taxon>Eukaryota</taxon>
        <taxon>Fungi</taxon>
        <taxon>Fungi incertae sedis</taxon>
        <taxon>Blastocladiomycota</taxon>
        <taxon>Blastocladiomycetes</taxon>
        <taxon>Blastocladiales</taxon>
        <taxon>Catenariaceae</taxon>
        <taxon>Catenaria</taxon>
    </lineage>
</organism>
<dbReference type="PANTHER" id="PTHR19370">
    <property type="entry name" value="NADH-CYTOCHROME B5 REDUCTASE"/>
    <property type="match status" value="1"/>
</dbReference>
<comment type="cofactor">
    <cofactor evidence="1 6">
        <name>FAD</name>
        <dbReference type="ChEBI" id="CHEBI:57692"/>
    </cofactor>
</comment>
<keyword evidence="7" id="KW-0472">Membrane</keyword>
<evidence type="ECO:0000256" key="4">
    <source>
        <dbReference type="ARBA" id="ARBA00022827"/>
    </source>
</evidence>
<feature type="transmembrane region" description="Helical" evidence="7">
    <location>
        <begin position="130"/>
        <end position="146"/>
    </location>
</feature>
<evidence type="ECO:0000256" key="3">
    <source>
        <dbReference type="ARBA" id="ARBA00022630"/>
    </source>
</evidence>
<keyword evidence="4 6" id="KW-0274">FAD</keyword>
<feature type="binding site" evidence="6">
    <location>
        <position position="476"/>
    </location>
    <ligand>
        <name>FAD</name>
        <dbReference type="ChEBI" id="CHEBI:57692"/>
    </ligand>
</feature>
<gene>
    <name evidence="9" type="ORF">BCR44DRAFT_1437755</name>
</gene>
<comment type="caution">
    <text evidence="9">The sequence shown here is derived from an EMBL/GenBank/DDBJ whole genome shotgun (WGS) entry which is preliminary data.</text>
</comment>
<evidence type="ECO:0000256" key="7">
    <source>
        <dbReference type="SAM" id="Phobius"/>
    </source>
</evidence>
<feature type="binding site" evidence="6">
    <location>
        <position position="452"/>
    </location>
    <ligand>
        <name>FAD</name>
        <dbReference type="ChEBI" id="CHEBI:57692"/>
    </ligand>
</feature>
<dbReference type="Proteomes" id="UP000193411">
    <property type="component" value="Unassembled WGS sequence"/>
</dbReference>
<dbReference type="InterPro" id="IPR036400">
    <property type="entry name" value="Cyt_B5-like_heme/steroid_sf"/>
</dbReference>
<evidence type="ECO:0000256" key="2">
    <source>
        <dbReference type="ARBA" id="ARBA00006105"/>
    </source>
</evidence>
<keyword evidence="7" id="KW-0812">Transmembrane</keyword>
<feature type="transmembrane region" description="Helical" evidence="7">
    <location>
        <begin position="69"/>
        <end position="92"/>
    </location>
</feature>
<evidence type="ECO:0000313" key="9">
    <source>
        <dbReference type="EMBL" id="ORZ33579.1"/>
    </source>
</evidence>
<evidence type="ECO:0000256" key="1">
    <source>
        <dbReference type="ARBA" id="ARBA00001974"/>
    </source>
</evidence>
<accession>A0A1Y2HGA9</accession>